<evidence type="ECO:0000313" key="2">
    <source>
        <dbReference type="EMBL" id="MCZ0866608.1"/>
    </source>
</evidence>
<sequence>MKTRLEMVSQTRNYVLSVCALVGVGEIVTFTHIPQYPMLRLTATAFALAILIAIVHIGVLWWQALYQPTLGKKRLTFFSGEVRGEFSLLVFILLIALGFLPIIYYAASSGITG</sequence>
<feature type="transmembrane region" description="Helical" evidence="1">
    <location>
        <begin position="45"/>
        <end position="65"/>
    </location>
</feature>
<comment type="caution">
    <text evidence="2">The sequence shown here is derived from an EMBL/GenBank/DDBJ whole genome shotgun (WGS) entry which is preliminary data.</text>
</comment>
<keyword evidence="1" id="KW-1133">Transmembrane helix</keyword>
<reference evidence="2 3" key="1">
    <citation type="submission" date="2022-12" db="EMBL/GenBank/DDBJ databases">
        <title>Dasania phycosphaerae sp. nov., isolated from particulate material of the south coast of Korea.</title>
        <authorList>
            <person name="Jiang Y."/>
        </authorList>
    </citation>
    <scope>NUCLEOTIDE SEQUENCE [LARGE SCALE GENOMIC DNA]</scope>
    <source>
        <strain evidence="2 3">GY-19</strain>
    </source>
</reference>
<dbReference type="Proteomes" id="UP001069090">
    <property type="component" value="Unassembled WGS sequence"/>
</dbReference>
<name>A0A9J6RR17_9GAMM</name>
<feature type="transmembrane region" description="Helical" evidence="1">
    <location>
        <begin position="12"/>
        <end position="33"/>
    </location>
</feature>
<organism evidence="2 3">
    <name type="scientific">Dasania phycosphaerae</name>
    <dbReference type="NCBI Taxonomy" id="2950436"/>
    <lineage>
        <taxon>Bacteria</taxon>
        <taxon>Pseudomonadati</taxon>
        <taxon>Pseudomonadota</taxon>
        <taxon>Gammaproteobacteria</taxon>
        <taxon>Cellvibrionales</taxon>
        <taxon>Spongiibacteraceae</taxon>
        <taxon>Dasania</taxon>
    </lineage>
</organism>
<protein>
    <submittedName>
        <fullName evidence="2">Uncharacterized protein</fullName>
    </submittedName>
</protein>
<dbReference type="EMBL" id="JAPTGG010000014">
    <property type="protein sequence ID" value="MCZ0866608.1"/>
    <property type="molecule type" value="Genomic_DNA"/>
</dbReference>
<feature type="transmembrane region" description="Helical" evidence="1">
    <location>
        <begin position="86"/>
        <end position="107"/>
    </location>
</feature>
<dbReference type="RefSeq" id="WP_258332636.1">
    <property type="nucleotide sequence ID" value="NZ_JAPTGG010000014.1"/>
</dbReference>
<gene>
    <name evidence="2" type="ORF">O0V09_15460</name>
</gene>
<keyword evidence="3" id="KW-1185">Reference proteome</keyword>
<keyword evidence="1" id="KW-0472">Membrane</keyword>
<evidence type="ECO:0000256" key="1">
    <source>
        <dbReference type="SAM" id="Phobius"/>
    </source>
</evidence>
<keyword evidence="1" id="KW-0812">Transmembrane</keyword>
<dbReference type="AlphaFoldDB" id="A0A9J6RR17"/>
<proteinExistence type="predicted"/>
<evidence type="ECO:0000313" key="3">
    <source>
        <dbReference type="Proteomes" id="UP001069090"/>
    </source>
</evidence>
<accession>A0A9J6RR17</accession>